<name>A0A6J0N2X0_RAPSA</name>
<dbReference type="InterPro" id="IPR026960">
    <property type="entry name" value="RVT-Znf"/>
</dbReference>
<proteinExistence type="predicted"/>
<dbReference type="KEGG" id="rsz:108849897"/>
<reference evidence="3" key="2">
    <citation type="submission" date="2025-08" db="UniProtKB">
        <authorList>
            <consortium name="RefSeq"/>
        </authorList>
    </citation>
    <scope>IDENTIFICATION</scope>
    <source>
        <tissue evidence="3">Leaf</tissue>
    </source>
</reference>
<dbReference type="InterPro" id="IPR002156">
    <property type="entry name" value="RNaseH_domain"/>
</dbReference>
<dbReference type="Pfam" id="PF00078">
    <property type="entry name" value="RVT_1"/>
    <property type="match status" value="1"/>
</dbReference>
<protein>
    <submittedName>
        <fullName evidence="3">Uncharacterized protein LOC108849897</fullName>
    </submittedName>
</protein>
<reference evidence="2" key="1">
    <citation type="journal article" date="2019" name="Database">
        <title>The radish genome database (RadishGD): an integrated information resource for radish genomics.</title>
        <authorList>
            <person name="Yu H.J."/>
            <person name="Baek S."/>
            <person name="Lee Y.J."/>
            <person name="Cho A."/>
            <person name="Mun J.H."/>
        </authorList>
    </citation>
    <scope>NUCLEOTIDE SEQUENCE [LARGE SCALE GENOMIC DNA]</scope>
    <source>
        <strain evidence="2">cv. WK10039</strain>
    </source>
</reference>
<dbReference type="Pfam" id="PF13966">
    <property type="entry name" value="zf-RVT"/>
    <property type="match status" value="1"/>
</dbReference>
<dbReference type="PANTHER" id="PTHR33116:SF86">
    <property type="entry name" value="REVERSE TRANSCRIPTASE DOMAIN-CONTAINING PROTEIN"/>
    <property type="match status" value="1"/>
</dbReference>
<dbReference type="RefSeq" id="XP_018479007.1">
    <property type="nucleotide sequence ID" value="XM_018623505.1"/>
</dbReference>
<sequence>MAVKTDMSKAYDRLEWDFISLVLLRLGFHQKLVDCIMQCISSVTYSFLINGLPRGKVVPSRGIRQGDPLSPYIFILCSEVLSGLCNRAQEDGSLQGLRVARASPRVNHLLFADDTMFFLDSNRGNCVALRDILSKYEEASGQTINKDKSAITFSRRTPEAIKLMVKEELQIQKEGGTGIYLGLPEQFGRRKRDVFASIVDRIKQKARGWSNKFLSSAGKLVMLKSVLSAVPSYSMSYFELPVSLCKQIQSAVTRFWWDNNENKKKMAWVSWSSMATPKALGGLGVRDFQTFNIALLAKTGWRLLQNPNCLLSRVLLGKYSPDSNILLATGSSDMSHGWRSVLLGRDLLIKNLGWLVGDGKSIQVWQDPWLSATTQERPMGPANELQLQLRVSDLMLQGTCDWDEGKILQYVPEYAEKIQCLKPSNTGAPDKLIWLGTKTGVYSTKSGYYSKVDKMLNGDVGLGGRDFNWKRNVWELDCAPKIKTFAWKLLKGALPVGERLTDRHIPVDPSCKRCGASESITHLFFQCPYARKVWRLAPFVSTVEISGAIDLVGLWPTLVSSQCLPPAGVTSKSLASWILWNLWKAHNKFVFEGFSCSPEDTLSLAMQMAREWETKQSKEPVQKQMKSLNQIQPPPGFTVVRSDAAWSPTGTMAGLGWVVLSPSGHRPFHKRTTFVSSALVAEGLALLEAVRSSVREKLTTVVFETDCSND</sequence>
<dbReference type="PANTHER" id="PTHR33116">
    <property type="entry name" value="REVERSE TRANSCRIPTASE ZINC-BINDING DOMAIN-CONTAINING PROTEIN-RELATED-RELATED"/>
    <property type="match status" value="1"/>
</dbReference>
<accession>A0A6J0N2X0</accession>
<dbReference type="Pfam" id="PF13456">
    <property type="entry name" value="RVT_3"/>
    <property type="match status" value="1"/>
</dbReference>
<dbReference type="OrthoDB" id="1112669at2759"/>
<dbReference type="GO" id="GO:0003676">
    <property type="term" value="F:nucleic acid binding"/>
    <property type="evidence" value="ECO:0007669"/>
    <property type="project" value="InterPro"/>
</dbReference>
<evidence type="ECO:0000313" key="3">
    <source>
        <dbReference type="RefSeq" id="XP_018479007.1"/>
    </source>
</evidence>
<dbReference type="InterPro" id="IPR000477">
    <property type="entry name" value="RT_dom"/>
</dbReference>
<keyword evidence="2" id="KW-1185">Reference proteome</keyword>
<dbReference type="AlphaFoldDB" id="A0A6J0N2X0"/>
<feature type="domain" description="Reverse transcriptase" evidence="1">
    <location>
        <begin position="1"/>
        <end position="185"/>
    </location>
</feature>
<dbReference type="GeneID" id="108849897"/>
<dbReference type="Proteomes" id="UP000504610">
    <property type="component" value="Chromosome 1"/>
</dbReference>
<organism evidence="2 3">
    <name type="scientific">Raphanus sativus</name>
    <name type="common">Radish</name>
    <name type="synonym">Raphanus raphanistrum var. sativus</name>
    <dbReference type="NCBI Taxonomy" id="3726"/>
    <lineage>
        <taxon>Eukaryota</taxon>
        <taxon>Viridiplantae</taxon>
        <taxon>Streptophyta</taxon>
        <taxon>Embryophyta</taxon>
        <taxon>Tracheophyta</taxon>
        <taxon>Spermatophyta</taxon>
        <taxon>Magnoliopsida</taxon>
        <taxon>eudicotyledons</taxon>
        <taxon>Gunneridae</taxon>
        <taxon>Pentapetalae</taxon>
        <taxon>rosids</taxon>
        <taxon>malvids</taxon>
        <taxon>Brassicales</taxon>
        <taxon>Brassicaceae</taxon>
        <taxon>Brassiceae</taxon>
        <taxon>Raphanus</taxon>
    </lineage>
</organism>
<evidence type="ECO:0000259" key="1">
    <source>
        <dbReference type="PROSITE" id="PS50878"/>
    </source>
</evidence>
<gene>
    <name evidence="3" type="primary">LOC108849897</name>
</gene>
<dbReference type="GO" id="GO:0004523">
    <property type="term" value="F:RNA-DNA hybrid ribonuclease activity"/>
    <property type="evidence" value="ECO:0007669"/>
    <property type="project" value="InterPro"/>
</dbReference>
<evidence type="ECO:0000313" key="2">
    <source>
        <dbReference type="Proteomes" id="UP000504610"/>
    </source>
</evidence>
<dbReference type="PROSITE" id="PS50878">
    <property type="entry name" value="RT_POL"/>
    <property type="match status" value="1"/>
</dbReference>